<keyword evidence="2" id="KW-1185">Reference proteome</keyword>
<gene>
    <name evidence="1" type="ORF">NP233_g2062</name>
</gene>
<dbReference type="AlphaFoldDB" id="A0AAD5VZ04"/>
<name>A0AAD5VZ04_9AGAR</name>
<reference evidence="1" key="1">
    <citation type="submission" date="2022-07" db="EMBL/GenBank/DDBJ databases">
        <title>Genome Sequence of Leucocoprinus birnbaumii.</title>
        <authorList>
            <person name="Buettner E."/>
        </authorList>
    </citation>
    <scope>NUCLEOTIDE SEQUENCE</scope>
    <source>
        <strain evidence="1">VT141</strain>
    </source>
</reference>
<dbReference type="Proteomes" id="UP001213000">
    <property type="component" value="Unassembled WGS sequence"/>
</dbReference>
<organism evidence="1 2">
    <name type="scientific">Leucocoprinus birnbaumii</name>
    <dbReference type="NCBI Taxonomy" id="56174"/>
    <lineage>
        <taxon>Eukaryota</taxon>
        <taxon>Fungi</taxon>
        <taxon>Dikarya</taxon>
        <taxon>Basidiomycota</taxon>
        <taxon>Agaricomycotina</taxon>
        <taxon>Agaricomycetes</taxon>
        <taxon>Agaricomycetidae</taxon>
        <taxon>Agaricales</taxon>
        <taxon>Agaricineae</taxon>
        <taxon>Agaricaceae</taxon>
        <taxon>Leucocoprinus</taxon>
    </lineage>
</organism>
<comment type="caution">
    <text evidence="1">The sequence shown here is derived from an EMBL/GenBank/DDBJ whole genome shotgun (WGS) entry which is preliminary data.</text>
</comment>
<evidence type="ECO:0008006" key="3">
    <source>
        <dbReference type="Google" id="ProtNLM"/>
    </source>
</evidence>
<dbReference type="InterPro" id="IPR036047">
    <property type="entry name" value="F-box-like_dom_sf"/>
</dbReference>
<sequence>MTVFARIAPKPTLPLELVETVIAFLSSESKSLRAASLTSRTWVSICRAHLFRRIVLHWCDEGSRRSDSLYTLLTRNPRIAKYIHELSIHEGLISSKHSHITFCFAQSSTLPKLLPLLPQLHHIEFRASTLTPWCELNEELVHALMRTIATSSALKEVVLGSWNFASQLGALDALLTVIAKNATTLSLTDIATPFELAHSQALVARRYSEHLQCHATLQSLVINEGEVSSLPFYTNWFLQKPTRIRCLHLTCSTMQMNVSEFLSVLGELLEHLELNVRTGTRYEALFDVNEEH</sequence>
<accession>A0AAD5VZ04</accession>
<proteinExistence type="predicted"/>
<dbReference type="EMBL" id="JANIEX010000084">
    <property type="protein sequence ID" value="KAJ3573987.1"/>
    <property type="molecule type" value="Genomic_DNA"/>
</dbReference>
<protein>
    <recommendedName>
        <fullName evidence="3">F-box domain-containing protein</fullName>
    </recommendedName>
</protein>
<evidence type="ECO:0000313" key="2">
    <source>
        <dbReference type="Proteomes" id="UP001213000"/>
    </source>
</evidence>
<dbReference type="SUPFAM" id="SSF81383">
    <property type="entry name" value="F-box domain"/>
    <property type="match status" value="1"/>
</dbReference>
<evidence type="ECO:0000313" key="1">
    <source>
        <dbReference type="EMBL" id="KAJ3573987.1"/>
    </source>
</evidence>